<gene>
    <name evidence="1" type="ORF">G8770_02485</name>
</gene>
<reference evidence="1" key="1">
    <citation type="submission" date="2020-03" db="EMBL/GenBank/DDBJ databases">
        <authorList>
            <person name="Guo F."/>
        </authorList>
    </citation>
    <scope>NUCLEOTIDE SEQUENCE</scope>
    <source>
        <strain evidence="1">JCM 30134</strain>
    </source>
</reference>
<organism evidence="1 2">
    <name type="scientific">Pseudomaricurvus hydrocarbonicus</name>
    <dbReference type="NCBI Taxonomy" id="1470433"/>
    <lineage>
        <taxon>Bacteria</taxon>
        <taxon>Pseudomonadati</taxon>
        <taxon>Pseudomonadota</taxon>
        <taxon>Gammaproteobacteria</taxon>
        <taxon>Cellvibrionales</taxon>
        <taxon>Cellvibrionaceae</taxon>
        <taxon>Pseudomaricurvus</taxon>
    </lineage>
</organism>
<name>A0A9E5MLQ7_9GAMM</name>
<proteinExistence type="predicted"/>
<dbReference type="RefSeq" id="WP_167181454.1">
    <property type="nucleotide sequence ID" value="NZ_JAAONZ010000002.1"/>
</dbReference>
<sequence length="174" mass="19284">MMMKPYLLLPLTAVLVSGCGMNDSAKDQAVAQMSNCEKVLALIDAHPSKFVNLRTNLKSTRKISVWDARYQLVGKNCQVWGWGTGKSNYTCNLSSPNQEIAMEHFATAKELTQSCLGNSWQLSERPRKIGNGLKATFTRPDTDTTVAIQAVETNGAIKQEWTTYFFVGDANEDL</sequence>
<protein>
    <recommendedName>
        <fullName evidence="3">Lipoprotein</fullName>
    </recommendedName>
</protein>
<comment type="caution">
    <text evidence="1">The sequence shown here is derived from an EMBL/GenBank/DDBJ whole genome shotgun (WGS) entry which is preliminary data.</text>
</comment>
<dbReference type="AlphaFoldDB" id="A0A9E5MLQ7"/>
<dbReference type="Proteomes" id="UP000787472">
    <property type="component" value="Unassembled WGS sequence"/>
</dbReference>
<evidence type="ECO:0000313" key="1">
    <source>
        <dbReference type="EMBL" id="NHO64415.1"/>
    </source>
</evidence>
<accession>A0A9E5MLQ7</accession>
<evidence type="ECO:0000313" key="2">
    <source>
        <dbReference type="Proteomes" id="UP000787472"/>
    </source>
</evidence>
<evidence type="ECO:0008006" key="3">
    <source>
        <dbReference type="Google" id="ProtNLM"/>
    </source>
</evidence>
<dbReference type="EMBL" id="JAAONZ010000002">
    <property type="protein sequence ID" value="NHO64415.1"/>
    <property type="molecule type" value="Genomic_DNA"/>
</dbReference>
<keyword evidence="2" id="KW-1185">Reference proteome</keyword>
<dbReference type="PROSITE" id="PS51257">
    <property type="entry name" value="PROKAR_LIPOPROTEIN"/>
    <property type="match status" value="1"/>
</dbReference>